<sequence length="304" mass="32798">MEVHQEEIILGSKHMIFKGKRTKRQRTVSQPPFLLTMATTTSSSCSTGTPGGDSFTAFNRVTASPSNSGELTQTSVAGVDQEEDMANCLILLAQGRARKSTQPTTHLPMPSTSTAKSSSAVHDVYQCKTCNRSFPSFQALGGHRASHKKPKPTDLEDKSPPPLSLGGHQESTVGLIRDEDTTLSLQIPSGRKDPIISGDVNKSRVHECSICGAEFSSGQALGGHMRRHRPLPTLTGTSSNDDEGSREFAAKKPRALLSLDLNLPAPPDQPEDDYSTESKYPFASAKQQVIVFSASPHPLVDCHY</sequence>
<evidence type="ECO:0000256" key="7">
    <source>
        <dbReference type="ARBA" id="ARBA00023163"/>
    </source>
</evidence>
<keyword evidence="13" id="KW-1185">Reference proteome</keyword>
<evidence type="ECO:0000256" key="6">
    <source>
        <dbReference type="ARBA" id="ARBA00023015"/>
    </source>
</evidence>
<dbReference type="OrthoDB" id="6077919at2759"/>
<comment type="subcellular location">
    <subcellularLocation>
        <location evidence="1">Nucleus</location>
    </subcellularLocation>
</comment>
<feature type="region of interest" description="Disordered" evidence="10">
    <location>
        <begin position="138"/>
        <end position="172"/>
    </location>
</feature>
<dbReference type="SMART" id="SM00355">
    <property type="entry name" value="ZnF_C2H2"/>
    <property type="match status" value="2"/>
</dbReference>
<dbReference type="PROSITE" id="PS50157">
    <property type="entry name" value="ZINC_FINGER_C2H2_2"/>
    <property type="match status" value="2"/>
</dbReference>
<evidence type="ECO:0000256" key="4">
    <source>
        <dbReference type="ARBA" id="ARBA00022771"/>
    </source>
</evidence>
<dbReference type="FunCoup" id="A0A068V3D7">
    <property type="interactions" value="8"/>
</dbReference>
<dbReference type="InterPro" id="IPR013087">
    <property type="entry name" value="Znf_C2H2_type"/>
</dbReference>
<feature type="region of interest" description="Disordered" evidence="10">
    <location>
        <begin position="99"/>
        <end position="118"/>
    </location>
</feature>
<keyword evidence="7" id="KW-0804">Transcription</keyword>
<keyword evidence="8" id="KW-0539">Nucleus</keyword>
<organism evidence="12 13">
    <name type="scientific">Coffea canephora</name>
    <name type="common">Robusta coffee</name>
    <dbReference type="NCBI Taxonomy" id="49390"/>
    <lineage>
        <taxon>Eukaryota</taxon>
        <taxon>Viridiplantae</taxon>
        <taxon>Streptophyta</taxon>
        <taxon>Embryophyta</taxon>
        <taxon>Tracheophyta</taxon>
        <taxon>Spermatophyta</taxon>
        <taxon>Magnoliopsida</taxon>
        <taxon>eudicotyledons</taxon>
        <taxon>Gunneridae</taxon>
        <taxon>Pentapetalae</taxon>
        <taxon>asterids</taxon>
        <taxon>lamiids</taxon>
        <taxon>Gentianales</taxon>
        <taxon>Rubiaceae</taxon>
        <taxon>Ixoroideae</taxon>
        <taxon>Gardenieae complex</taxon>
        <taxon>Bertiereae - Coffeeae clade</taxon>
        <taxon>Coffeeae</taxon>
        <taxon>Coffea</taxon>
    </lineage>
</organism>
<dbReference type="GO" id="GO:0008270">
    <property type="term" value="F:zinc ion binding"/>
    <property type="evidence" value="ECO:0007669"/>
    <property type="project" value="UniProtKB-KW"/>
</dbReference>
<dbReference type="OMA" id="ETINLCY"/>
<evidence type="ECO:0000313" key="13">
    <source>
        <dbReference type="Proteomes" id="UP000295252"/>
    </source>
</evidence>
<keyword evidence="4 9" id="KW-0863">Zinc-finger</keyword>
<keyword evidence="3" id="KW-0677">Repeat</keyword>
<name>A0A068V3D7_COFCA</name>
<dbReference type="Pfam" id="PF13912">
    <property type="entry name" value="zf-C2H2_6"/>
    <property type="match status" value="2"/>
</dbReference>
<reference evidence="13" key="1">
    <citation type="journal article" date="2014" name="Science">
        <title>The coffee genome provides insight into the convergent evolution of caffeine biosynthesis.</title>
        <authorList>
            <person name="Denoeud F."/>
            <person name="Carretero-Paulet L."/>
            <person name="Dereeper A."/>
            <person name="Droc G."/>
            <person name="Guyot R."/>
            <person name="Pietrella M."/>
            <person name="Zheng C."/>
            <person name="Alberti A."/>
            <person name="Anthony F."/>
            <person name="Aprea G."/>
            <person name="Aury J.M."/>
            <person name="Bento P."/>
            <person name="Bernard M."/>
            <person name="Bocs S."/>
            <person name="Campa C."/>
            <person name="Cenci A."/>
            <person name="Combes M.C."/>
            <person name="Crouzillat D."/>
            <person name="Da Silva C."/>
            <person name="Daddiego L."/>
            <person name="De Bellis F."/>
            <person name="Dussert S."/>
            <person name="Garsmeur O."/>
            <person name="Gayraud T."/>
            <person name="Guignon V."/>
            <person name="Jahn K."/>
            <person name="Jamilloux V."/>
            <person name="Joet T."/>
            <person name="Labadie K."/>
            <person name="Lan T."/>
            <person name="Leclercq J."/>
            <person name="Lepelley M."/>
            <person name="Leroy T."/>
            <person name="Li L.T."/>
            <person name="Librado P."/>
            <person name="Lopez L."/>
            <person name="Munoz A."/>
            <person name="Noel B."/>
            <person name="Pallavicini A."/>
            <person name="Perrotta G."/>
            <person name="Poncet V."/>
            <person name="Pot D."/>
            <person name="Priyono X."/>
            <person name="Rigoreau M."/>
            <person name="Rouard M."/>
            <person name="Rozas J."/>
            <person name="Tranchant-Dubreuil C."/>
            <person name="VanBuren R."/>
            <person name="Zhang Q."/>
            <person name="Andrade A.C."/>
            <person name="Argout X."/>
            <person name="Bertrand B."/>
            <person name="de Kochko A."/>
            <person name="Graziosi G."/>
            <person name="Henry R.J."/>
            <person name="Jayarama X."/>
            <person name="Ming R."/>
            <person name="Nagai C."/>
            <person name="Rounsley S."/>
            <person name="Sankoff D."/>
            <person name="Giuliano G."/>
            <person name="Albert V.A."/>
            <person name="Wincker P."/>
            <person name="Lashermes P."/>
        </authorList>
    </citation>
    <scope>NUCLEOTIDE SEQUENCE [LARGE SCALE GENOMIC DNA]</scope>
    <source>
        <strain evidence="13">cv. DH200-94</strain>
    </source>
</reference>
<dbReference type="PANTHER" id="PTHR26374">
    <property type="entry name" value="ZINC FINGER PROTEIN ZAT5"/>
    <property type="match status" value="1"/>
</dbReference>
<dbReference type="SUPFAM" id="SSF57667">
    <property type="entry name" value="beta-beta-alpha zinc fingers"/>
    <property type="match status" value="1"/>
</dbReference>
<accession>A0A068V3D7</accession>
<dbReference type="GO" id="GO:0005634">
    <property type="term" value="C:nucleus"/>
    <property type="evidence" value="ECO:0007669"/>
    <property type="project" value="UniProtKB-SubCell"/>
</dbReference>
<dbReference type="AlphaFoldDB" id="A0A068V3D7"/>
<feature type="compositionally biased region" description="Polar residues" evidence="10">
    <location>
        <begin position="100"/>
        <end position="118"/>
    </location>
</feature>
<dbReference type="Gramene" id="CDP15290">
    <property type="protein sequence ID" value="CDP15290"/>
    <property type="gene ID" value="GSCOC_T00042964001"/>
</dbReference>
<dbReference type="Proteomes" id="UP000295252">
    <property type="component" value="Chromosome VIII"/>
</dbReference>
<proteinExistence type="predicted"/>
<keyword evidence="6" id="KW-0805">Transcription regulation</keyword>
<evidence type="ECO:0000256" key="5">
    <source>
        <dbReference type="ARBA" id="ARBA00022833"/>
    </source>
</evidence>
<protein>
    <recommendedName>
        <fullName evidence="11">C2H2-type domain-containing protein</fullName>
    </recommendedName>
</protein>
<keyword evidence="5" id="KW-0862">Zinc</keyword>
<evidence type="ECO:0000256" key="9">
    <source>
        <dbReference type="PROSITE-ProRule" id="PRU00042"/>
    </source>
</evidence>
<feature type="domain" description="C2H2-type" evidence="11">
    <location>
        <begin position="125"/>
        <end position="152"/>
    </location>
</feature>
<dbReference type="Gene3D" id="3.30.160.60">
    <property type="entry name" value="Classic Zinc Finger"/>
    <property type="match status" value="1"/>
</dbReference>
<dbReference type="InParanoid" id="A0A068V3D7"/>
<keyword evidence="2" id="KW-0479">Metal-binding</keyword>
<evidence type="ECO:0000259" key="11">
    <source>
        <dbReference type="PROSITE" id="PS50157"/>
    </source>
</evidence>
<evidence type="ECO:0000256" key="8">
    <source>
        <dbReference type="ARBA" id="ARBA00023242"/>
    </source>
</evidence>
<evidence type="ECO:0000256" key="10">
    <source>
        <dbReference type="SAM" id="MobiDB-lite"/>
    </source>
</evidence>
<dbReference type="STRING" id="49390.A0A068V3D7"/>
<dbReference type="PhylomeDB" id="A0A068V3D7"/>
<evidence type="ECO:0000256" key="2">
    <source>
        <dbReference type="ARBA" id="ARBA00022723"/>
    </source>
</evidence>
<evidence type="ECO:0000313" key="12">
    <source>
        <dbReference type="EMBL" id="CDP15290.1"/>
    </source>
</evidence>
<dbReference type="PANTHER" id="PTHR26374:SF456">
    <property type="entry name" value="ZINC FINGER PROTEIN ZAT5-LIKE"/>
    <property type="match status" value="1"/>
</dbReference>
<feature type="region of interest" description="Disordered" evidence="10">
    <location>
        <begin position="221"/>
        <end position="246"/>
    </location>
</feature>
<dbReference type="InterPro" id="IPR036236">
    <property type="entry name" value="Znf_C2H2_sf"/>
</dbReference>
<dbReference type="EMBL" id="HG739182">
    <property type="protein sequence ID" value="CDP15290.1"/>
    <property type="molecule type" value="Genomic_DNA"/>
</dbReference>
<evidence type="ECO:0000256" key="1">
    <source>
        <dbReference type="ARBA" id="ARBA00004123"/>
    </source>
</evidence>
<feature type="domain" description="C2H2-type" evidence="11">
    <location>
        <begin position="206"/>
        <end position="228"/>
    </location>
</feature>
<gene>
    <name evidence="12" type="ORF">GSCOC_T00042964001</name>
</gene>
<dbReference type="PROSITE" id="PS00028">
    <property type="entry name" value="ZINC_FINGER_C2H2_1"/>
    <property type="match status" value="2"/>
</dbReference>
<evidence type="ECO:0000256" key="3">
    <source>
        <dbReference type="ARBA" id="ARBA00022737"/>
    </source>
</evidence>